<evidence type="ECO:0000313" key="2">
    <source>
        <dbReference type="Proteomes" id="UP000823909"/>
    </source>
</evidence>
<accession>A0A9D2RCM5</accession>
<sequence length="223" mass="25408">MNESKEILGLRVDCLSAKEAMMRAMRFMENVPVDTIEILTMDALLSLSGHEAWTGNPAVPGLILPGDPEILDAADVQDEKTKKEIRNRTFLKMFLKYLQKNRRKVFLLAADEEDMDSLTDALERMNRRLVITGQALTGSAEGREEKVVNEINGTDTECIISVIPSPYQEMFIGENRELLNAKLWLGCGAVMKEIRDDNAAGRFGRLLQKFMFRRRVERQQKKD</sequence>
<dbReference type="InterPro" id="IPR004629">
    <property type="entry name" value="WecG_TagA_CpsF"/>
</dbReference>
<dbReference type="Pfam" id="PF03808">
    <property type="entry name" value="Glyco_tran_WecG"/>
    <property type="match status" value="1"/>
</dbReference>
<dbReference type="AlphaFoldDB" id="A0A9D2RCM5"/>
<dbReference type="Proteomes" id="UP000823909">
    <property type="component" value="Unassembled WGS sequence"/>
</dbReference>
<dbReference type="GO" id="GO:0016740">
    <property type="term" value="F:transferase activity"/>
    <property type="evidence" value="ECO:0007669"/>
    <property type="project" value="InterPro"/>
</dbReference>
<dbReference type="EMBL" id="DWUU01000041">
    <property type="protein sequence ID" value="HJD42699.1"/>
    <property type="molecule type" value="Genomic_DNA"/>
</dbReference>
<gene>
    <name evidence="1" type="ORF">H9910_06785</name>
</gene>
<reference evidence="1" key="2">
    <citation type="submission" date="2021-04" db="EMBL/GenBank/DDBJ databases">
        <authorList>
            <person name="Gilroy R."/>
        </authorList>
    </citation>
    <scope>NUCLEOTIDE SEQUENCE</scope>
    <source>
        <strain evidence="1">ChiBcec15-3976</strain>
    </source>
</reference>
<proteinExistence type="predicted"/>
<protein>
    <submittedName>
        <fullName evidence="1">WecB/TagA/CpsF family glycosyltransferase</fullName>
    </submittedName>
</protein>
<reference evidence="1" key="1">
    <citation type="journal article" date="2021" name="PeerJ">
        <title>Extensive microbial diversity within the chicken gut microbiome revealed by metagenomics and culture.</title>
        <authorList>
            <person name="Gilroy R."/>
            <person name="Ravi A."/>
            <person name="Getino M."/>
            <person name="Pursley I."/>
            <person name="Horton D.L."/>
            <person name="Alikhan N.F."/>
            <person name="Baker D."/>
            <person name="Gharbi K."/>
            <person name="Hall N."/>
            <person name="Watson M."/>
            <person name="Adriaenssens E.M."/>
            <person name="Foster-Nyarko E."/>
            <person name="Jarju S."/>
            <person name="Secka A."/>
            <person name="Antonio M."/>
            <person name="Oren A."/>
            <person name="Chaudhuri R.R."/>
            <person name="La Ragione R."/>
            <person name="Hildebrand F."/>
            <person name="Pallen M.J."/>
        </authorList>
    </citation>
    <scope>NUCLEOTIDE SEQUENCE</scope>
    <source>
        <strain evidence="1">ChiBcec15-3976</strain>
    </source>
</reference>
<organism evidence="1 2">
    <name type="scientific">Candidatus Mediterraneibacter quadrami</name>
    <dbReference type="NCBI Taxonomy" id="2838684"/>
    <lineage>
        <taxon>Bacteria</taxon>
        <taxon>Bacillati</taxon>
        <taxon>Bacillota</taxon>
        <taxon>Clostridia</taxon>
        <taxon>Lachnospirales</taxon>
        <taxon>Lachnospiraceae</taxon>
        <taxon>Mediterraneibacter</taxon>
    </lineage>
</organism>
<evidence type="ECO:0000313" key="1">
    <source>
        <dbReference type="EMBL" id="HJD42699.1"/>
    </source>
</evidence>
<comment type="caution">
    <text evidence="1">The sequence shown here is derived from an EMBL/GenBank/DDBJ whole genome shotgun (WGS) entry which is preliminary data.</text>
</comment>
<name>A0A9D2RCM5_9FIRM</name>